<gene>
    <name evidence="2" type="ORF">AB6A40_007786</name>
</gene>
<accession>A0ABD6EWN2</accession>
<dbReference type="Proteomes" id="UP001608902">
    <property type="component" value="Unassembled WGS sequence"/>
</dbReference>
<sequence length="86" mass="9606">MIKPFTGETVNFEDNIFFSITSLSEHIVKMRFSLITIIVFLIAVVSAQFTFGPGLVYNQNGDIEFEGGNDLGTIFLRCSSCPHGRR</sequence>
<protein>
    <submittedName>
        <fullName evidence="2">Uncharacterized protein</fullName>
    </submittedName>
</protein>
<dbReference type="EMBL" id="JBGFUD010006567">
    <property type="protein sequence ID" value="MFH4981077.1"/>
    <property type="molecule type" value="Genomic_DNA"/>
</dbReference>
<keyword evidence="1" id="KW-0472">Membrane</keyword>
<proteinExistence type="predicted"/>
<organism evidence="2 3">
    <name type="scientific">Gnathostoma spinigerum</name>
    <dbReference type="NCBI Taxonomy" id="75299"/>
    <lineage>
        <taxon>Eukaryota</taxon>
        <taxon>Metazoa</taxon>
        <taxon>Ecdysozoa</taxon>
        <taxon>Nematoda</taxon>
        <taxon>Chromadorea</taxon>
        <taxon>Rhabditida</taxon>
        <taxon>Spirurina</taxon>
        <taxon>Gnathostomatomorpha</taxon>
        <taxon>Gnathostomatoidea</taxon>
        <taxon>Gnathostomatidae</taxon>
        <taxon>Gnathostoma</taxon>
    </lineage>
</organism>
<keyword evidence="3" id="KW-1185">Reference proteome</keyword>
<evidence type="ECO:0000256" key="1">
    <source>
        <dbReference type="SAM" id="Phobius"/>
    </source>
</evidence>
<name>A0ABD6EWN2_9BILA</name>
<reference evidence="2 3" key="1">
    <citation type="submission" date="2024-08" db="EMBL/GenBank/DDBJ databases">
        <title>Gnathostoma spinigerum genome.</title>
        <authorList>
            <person name="Gonzalez-Bertolin B."/>
            <person name="Monzon S."/>
            <person name="Zaballos A."/>
            <person name="Jimenez P."/>
            <person name="Dekumyoy P."/>
            <person name="Varona S."/>
            <person name="Cuesta I."/>
            <person name="Sumanam S."/>
            <person name="Adisakwattana P."/>
            <person name="Gasser R.B."/>
            <person name="Hernandez-Gonzalez A."/>
            <person name="Young N.D."/>
            <person name="Perteguer M.J."/>
        </authorList>
    </citation>
    <scope>NUCLEOTIDE SEQUENCE [LARGE SCALE GENOMIC DNA]</scope>
    <source>
        <strain evidence="2">AL3</strain>
        <tissue evidence="2">Liver</tissue>
    </source>
</reference>
<evidence type="ECO:0000313" key="3">
    <source>
        <dbReference type="Proteomes" id="UP001608902"/>
    </source>
</evidence>
<feature type="transmembrane region" description="Helical" evidence="1">
    <location>
        <begin position="32"/>
        <end position="51"/>
    </location>
</feature>
<keyword evidence="1" id="KW-1133">Transmembrane helix</keyword>
<comment type="caution">
    <text evidence="2">The sequence shown here is derived from an EMBL/GenBank/DDBJ whole genome shotgun (WGS) entry which is preliminary data.</text>
</comment>
<keyword evidence="1" id="KW-0812">Transmembrane</keyword>
<dbReference type="AlphaFoldDB" id="A0ABD6EWN2"/>
<evidence type="ECO:0000313" key="2">
    <source>
        <dbReference type="EMBL" id="MFH4981077.1"/>
    </source>
</evidence>